<dbReference type="AlphaFoldDB" id="A0A4Q7M0G2"/>
<organism evidence="1 2">
    <name type="scientific">Xylanimonas ulmi</name>
    <dbReference type="NCBI Taxonomy" id="228973"/>
    <lineage>
        <taxon>Bacteria</taxon>
        <taxon>Bacillati</taxon>
        <taxon>Actinomycetota</taxon>
        <taxon>Actinomycetes</taxon>
        <taxon>Micrococcales</taxon>
        <taxon>Promicromonosporaceae</taxon>
        <taxon>Xylanimonas</taxon>
    </lineage>
</organism>
<dbReference type="OrthoDB" id="9832939at2"/>
<reference evidence="1 2" key="1">
    <citation type="submission" date="2019-02" db="EMBL/GenBank/DDBJ databases">
        <title>Sequencing the genomes of 1000 actinobacteria strains.</title>
        <authorList>
            <person name="Klenk H.-P."/>
        </authorList>
    </citation>
    <scope>NUCLEOTIDE SEQUENCE [LARGE SCALE GENOMIC DNA]</scope>
    <source>
        <strain evidence="1 2">DSM 16932</strain>
    </source>
</reference>
<accession>A0A4Q7M0G2</accession>
<evidence type="ECO:0000313" key="2">
    <source>
        <dbReference type="Proteomes" id="UP000293852"/>
    </source>
</evidence>
<sequence length="147" mass="15763">MSTDHTTVGAAQHALDAMQEFAALTEHLEGHPSDATWTTGSLLAITARLAKTLHQIAEAHKVNYAAAHTGISGSRAQGKVLALNAATEFEQASRALAGVYRHLDHGAHLSHRIDWDETTPLASPPRLAHIPTREVPAMKRADVGLTR</sequence>
<dbReference type="EMBL" id="SGWX01000001">
    <property type="protein sequence ID" value="RZS60651.1"/>
    <property type="molecule type" value="Genomic_DNA"/>
</dbReference>
<dbReference type="Proteomes" id="UP000293852">
    <property type="component" value="Unassembled WGS sequence"/>
</dbReference>
<name>A0A4Q7M0G2_9MICO</name>
<gene>
    <name evidence="1" type="ORF">EV386_0921</name>
</gene>
<evidence type="ECO:0000313" key="1">
    <source>
        <dbReference type="EMBL" id="RZS60651.1"/>
    </source>
</evidence>
<proteinExistence type="predicted"/>
<keyword evidence="2" id="KW-1185">Reference proteome</keyword>
<dbReference type="RefSeq" id="WP_130412736.1">
    <property type="nucleotide sequence ID" value="NZ_SGWX01000001.1"/>
</dbReference>
<protein>
    <submittedName>
        <fullName evidence="1">Uncharacterized protein</fullName>
    </submittedName>
</protein>
<comment type="caution">
    <text evidence="1">The sequence shown here is derived from an EMBL/GenBank/DDBJ whole genome shotgun (WGS) entry which is preliminary data.</text>
</comment>